<comment type="caution">
    <text evidence="1">The sequence shown here is derived from an EMBL/GenBank/DDBJ whole genome shotgun (WGS) entry which is preliminary data.</text>
</comment>
<sequence length="42" mass="4883">MNEKSGFDLRSDEEDIAKLKKVVVEKDEIIDSKQNNKIHPNQ</sequence>
<organism evidence="1 2">
    <name type="scientific">Trifolium medium</name>
    <dbReference type="NCBI Taxonomy" id="97028"/>
    <lineage>
        <taxon>Eukaryota</taxon>
        <taxon>Viridiplantae</taxon>
        <taxon>Streptophyta</taxon>
        <taxon>Embryophyta</taxon>
        <taxon>Tracheophyta</taxon>
        <taxon>Spermatophyta</taxon>
        <taxon>Magnoliopsida</taxon>
        <taxon>eudicotyledons</taxon>
        <taxon>Gunneridae</taxon>
        <taxon>Pentapetalae</taxon>
        <taxon>rosids</taxon>
        <taxon>fabids</taxon>
        <taxon>Fabales</taxon>
        <taxon>Fabaceae</taxon>
        <taxon>Papilionoideae</taxon>
        <taxon>50 kb inversion clade</taxon>
        <taxon>NPAAA clade</taxon>
        <taxon>Hologalegina</taxon>
        <taxon>IRL clade</taxon>
        <taxon>Trifolieae</taxon>
        <taxon>Trifolium</taxon>
    </lineage>
</organism>
<dbReference type="Proteomes" id="UP000265520">
    <property type="component" value="Unassembled WGS sequence"/>
</dbReference>
<name>A0A392Q386_9FABA</name>
<accession>A0A392Q386</accession>
<dbReference type="EMBL" id="LXQA010108956">
    <property type="protein sequence ID" value="MCI18190.1"/>
    <property type="molecule type" value="Genomic_DNA"/>
</dbReference>
<keyword evidence="2" id="KW-1185">Reference proteome</keyword>
<evidence type="ECO:0000313" key="1">
    <source>
        <dbReference type="EMBL" id="MCI18190.1"/>
    </source>
</evidence>
<dbReference type="AlphaFoldDB" id="A0A392Q386"/>
<evidence type="ECO:0000313" key="2">
    <source>
        <dbReference type="Proteomes" id="UP000265520"/>
    </source>
</evidence>
<protein>
    <submittedName>
        <fullName evidence="1">Uncharacterized protein</fullName>
    </submittedName>
</protein>
<feature type="non-terminal residue" evidence="1">
    <location>
        <position position="42"/>
    </location>
</feature>
<proteinExistence type="predicted"/>
<reference evidence="1 2" key="1">
    <citation type="journal article" date="2018" name="Front. Plant Sci.">
        <title>Red Clover (Trifolium pratense) and Zigzag Clover (T. medium) - A Picture of Genomic Similarities and Differences.</title>
        <authorList>
            <person name="Dluhosova J."/>
            <person name="Istvanek J."/>
            <person name="Nedelnik J."/>
            <person name="Repkova J."/>
        </authorList>
    </citation>
    <scope>NUCLEOTIDE SEQUENCE [LARGE SCALE GENOMIC DNA]</scope>
    <source>
        <strain evidence="2">cv. 10/8</strain>
        <tissue evidence="1">Leaf</tissue>
    </source>
</reference>